<dbReference type="SUPFAM" id="SSF56672">
    <property type="entry name" value="DNA/RNA polymerases"/>
    <property type="match status" value="1"/>
</dbReference>
<dbReference type="InterPro" id="IPR013103">
    <property type="entry name" value="RVT_2"/>
</dbReference>
<dbReference type="AlphaFoldDB" id="A0A9P0ZV03"/>
<organism evidence="2 3">
    <name type="scientific">Cuscuta europaea</name>
    <name type="common">European dodder</name>
    <dbReference type="NCBI Taxonomy" id="41803"/>
    <lineage>
        <taxon>Eukaryota</taxon>
        <taxon>Viridiplantae</taxon>
        <taxon>Streptophyta</taxon>
        <taxon>Embryophyta</taxon>
        <taxon>Tracheophyta</taxon>
        <taxon>Spermatophyta</taxon>
        <taxon>Magnoliopsida</taxon>
        <taxon>eudicotyledons</taxon>
        <taxon>Gunneridae</taxon>
        <taxon>Pentapetalae</taxon>
        <taxon>asterids</taxon>
        <taxon>lamiids</taxon>
        <taxon>Solanales</taxon>
        <taxon>Convolvulaceae</taxon>
        <taxon>Cuscuteae</taxon>
        <taxon>Cuscuta</taxon>
        <taxon>Cuscuta subgen. Cuscuta</taxon>
    </lineage>
</organism>
<keyword evidence="3" id="KW-1185">Reference proteome</keyword>
<proteinExistence type="predicted"/>
<evidence type="ECO:0000313" key="2">
    <source>
        <dbReference type="EMBL" id="CAH9116104.1"/>
    </source>
</evidence>
<protein>
    <recommendedName>
        <fullName evidence="1">Reverse transcriptase Ty1/copia-type domain-containing protein</fullName>
    </recommendedName>
</protein>
<feature type="domain" description="Reverse transcriptase Ty1/copia-type" evidence="1">
    <location>
        <begin position="62"/>
        <end position="183"/>
    </location>
</feature>
<dbReference type="EMBL" id="CAMAPE010000070">
    <property type="protein sequence ID" value="CAH9116104.1"/>
    <property type="molecule type" value="Genomic_DNA"/>
</dbReference>
<dbReference type="PANTHER" id="PTHR11439">
    <property type="entry name" value="GAG-POL-RELATED RETROTRANSPOSON"/>
    <property type="match status" value="1"/>
</dbReference>
<sequence>MSSPSPSSNLIPSDTVPQLISLNASSQIPTKLSKDGSNYSSWKSQLTMLMAPLRVRPPLIQTTIFGNDKFPRAWYRELRTYLLQSGFHNSKSDTSLFIFHMDGCFLLLLVYVDDIIITANKPAILSSFITKLASQFSLKDLDALSYFLGLEALRTPSGLLLTQQKYIRDLLTCAHMVDASPTPTQLSPNDVLTLHDGTPPHDATEYCSIVGALQYLSFTRPNINFIVNKLAQFMHCPSSGHWQAIKRVLRYLKGTPHFGIFLAADTPFSLHAFADADWAGDTYTRHSTSAYVLFLGRNPISWSSKK</sequence>
<dbReference type="PANTHER" id="PTHR11439:SF463">
    <property type="entry name" value="REVERSE TRANSCRIPTASE TY1_COPIA-TYPE DOMAIN-CONTAINING PROTEIN"/>
    <property type="match status" value="1"/>
</dbReference>
<evidence type="ECO:0000259" key="1">
    <source>
        <dbReference type="Pfam" id="PF07727"/>
    </source>
</evidence>
<gene>
    <name evidence="2" type="ORF">CEURO_LOCUS21013</name>
</gene>
<dbReference type="InterPro" id="IPR043502">
    <property type="entry name" value="DNA/RNA_pol_sf"/>
</dbReference>
<dbReference type="OrthoDB" id="1288408at2759"/>
<evidence type="ECO:0000313" key="3">
    <source>
        <dbReference type="Proteomes" id="UP001152484"/>
    </source>
</evidence>
<accession>A0A9P0ZV03</accession>
<comment type="caution">
    <text evidence="2">The sequence shown here is derived from an EMBL/GenBank/DDBJ whole genome shotgun (WGS) entry which is preliminary data.</text>
</comment>
<name>A0A9P0ZV03_CUSEU</name>
<dbReference type="Pfam" id="PF07727">
    <property type="entry name" value="RVT_2"/>
    <property type="match status" value="1"/>
</dbReference>
<dbReference type="Proteomes" id="UP001152484">
    <property type="component" value="Unassembled WGS sequence"/>
</dbReference>
<reference evidence="2" key="1">
    <citation type="submission" date="2022-07" db="EMBL/GenBank/DDBJ databases">
        <authorList>
            <person name="Macas J."/>
            <person name="Novak P."/>
            <person name="Neumann P."/>
        </authorList>
    </citation>
    <scope>NUCLEOTIDE SEQUENCE</scope>
</reference>